<sequence>MGLQLVASTMSEMVIYVPIRIVPYGQVEKLVTMEENSLVVANLMTSMLKNELQLANQREMTTKEMKERSNQRERETHELYVKAREKVRDCTR</sequence>
<comment type="caution">
    <text evidence="1">The sequence shown here is derived from an EMBL/GenBank/DDBJ whole genome shotgun (WGS) entry which is preliminary data.</text>
</comment>
<accession>A0AAW2CZB0</accession>
<evidence type="ECO:0000313" key="1">
    <source>
        <dbReference type="EMBL" id="KAL0002863.1"/>
    </source>
</evidence>
<reference evidence="1 2" key="1">
    <citation type="submission" date="2024-01" db="EMBL/GenBank/DDBJ databases">
        <title>A telomere-to-telomere, gap-free genome of sweet tea (Lithocarpus litseifolius).</title>
        <authorList>
            <person name="Zhou J."/>
        </authorList>
    </citation>
    <scope>NUCLEOTIDE SEQUENCE [LARGE SCALE GENOMIC DNA]</scope>
    <source>
        <strain evidence="1">Zhou-2022a</strain>
        <tissue evidence="1">Leaf</tissue>
    </source>
</reference>
<protein>
    <submittedName>
        <fullName evidence="1">Uncharacterized protein</fullName>
    </submittedName>
</protein>
<dbReference type="Proteomes" id="UP001459277">
    <property type="component" value="Unassembled WGS sequence"/>
</dbReference>
<organism evidence="1 2">
    <name type="scientific">Lithocarpus litseifolius</name>
    <dbReference type="NCBI Taxonomy" id="425828"/>
    <lineage>
        <taxon>Eukaryota</taxon>
        <taxon>Viridiplantae</taxon>
        <taxon>Streptophyta</taxon>
        <taxon>Embryophyta</taxon>
        <taxon>Tracheophyta</taxon>
        <taxon>Spermatophyta</taxon>
        <taxon>Magnoliopsida</taxon>
        <taxon>eudicotyledons</taxon>
        <taxon>Gunneridae</taxon>
        <taxon>Pentapetalae</taxon>
        <taxon>rosids</taxon>
        <taxon>fabids</taxon>
        <taxon>Fagales</taxon>
        <taxon>Fagaceae</taxon>
        <taxon>Lithocarpus</taxon>
    </lineage>
</organism>
<name>A0AAW2CZB0_9ROSI</name>
<dbReference type="AlphaFoldDB" id="A0AAW2CZB0"/>
<keyword evidence="2" id="KW-1185">Reference proteome</keyword>
<dbReference type="EMBL" id="JAZDWU010000005">
    <property type="protein sequence ID" value="KAL0002863.1"/>
    <property type="molecule type" value="Genomic_DNA"/>
</dbReference>
<evidence type="ECO:0000313" key="2">
    <source>
        <dbReference type="Proteomes" id="UP001459277"/>
    </source>
</evidence>
<proteinExistence type="predicted"/>
<gene>
    <name evidence="1" type="ORF">SO802_016644</name>
</gene>